<organism evidence="2 3">
    <name type="scientific">Heterobasidion irregulare (strain TC 32-1)</name>
    <dbReference type="NCBI Taxonomy" id="747525"/>
    <lineage>
        <taxon>Eukaryota</taxon>
        <taxon>Fungi</taxon>
        <taxon>Dikarya</taxon>
        <taxon>Basidiomycota</taxon>
        <taxon>Agaricomycotina</taxon>
        <taxon>Agaricomycetes</taxon>
        <taxon>Russulales</taxon>
        <taxon>Bondarzewiaceae</taxon>
        <taxon>Heterobasidion</taxon>
        <taxon>Heterobasidion annosum species complex</taxon>
    </lineage>
</organism>
<name>W4JXM2_HETIT</name>
<dbReference type="Pfam" id="PF04802">
    <property type="entry name" value="PP4R3"/>
    <property type="match status" value="1"/>
</dbReference>
<keyword evidence="3" id="KW-1185">Reference proteome</keyword>
<proteinExistence type="predicted"/>
<dbReference type="AlphaFoldDB" id="W4JXM2"/>
<evidence type="ECO:0000313" key="3">
    <source>
        <dbReference type="Proteomes" id="UP000030671"/>
    </source>
</evidence>
<accession>W4JXM2</accession>
<gene>
    <name evidence="2" type="ORF">HETIRDRAFT_411757</name>
</gene>
<evidence type="ECO:0000313" key="2">
    <source>
        <dbReference type="EMBL" id="ETW77646.1"/>
    </source>
</evidence>
<sequence length="53" mass="6426">MQKKVHHTSWLQFFQDVVIVRILDDSMFNMLNCKLRTTTTGWGLCRLSRRRTR</sequence>
<feature type="domain" description="Serine/threonine-protein phosphatase 4 regulatory subunit 3-like central" evidence="1">
    <location>
        <begin position="2"/>
        <end position="32"/>
    </location>
</feature>
<dbReference type="GeneID" id="20672968"/>
<evidence type="ECO:0000259" key="1">
    <source>
        <dbReference type="Pfam" id="PF04802"/>
    </source>
</evidence>
<dbReference type="HOGENOM" id="CLU_3068961_0_0_1"/>
<dbReference type="KEGG" id="hir:HETIRDRAFT_411757"/>
<dbReference type="InterPro" id="IPR006887">
    <property type="entry name" value="P4R3-like_central_dom"/>
</dbReference>
<dbReference type="EMBL" id="KI925463">
    <property type="protein sequence ID" value="ETW77646.1"/>
    <property type="molecule type" value="Genomic_DNA"/>
</dbReference>
<reference evidence="2 3" key="1">
    <citation type="journal article" date="2012" name="New Phytol.">
        <title>Insight into trade-off between wood decay and parasitism from the genome of a fungal forest pathogen.</title>
        <authorList>
            <person name="Olson A."/>
            <person name="Aerts A."/>
            <person name="Asiegbu F."/>
            <person name="Belbahri L."/>
            <person name="Bouzid O."/>
            <person name="Broberg A."/>
            <person name="Canback B."/>
            <person name="Coutinho P.M."/>
            <person name="Cullen D."/>
            <person name="Dalman K."/>
            <person name="Deflorio G."/>
            <person name="van Diepen L.T."/>
            <person name="Dunand C."/>
            <person name="Duplessis S."/>
            <person name="Durling M."/>
            <person name="Gonthier P."/>
            <person name="Grimwood J."/>
            <person name="Fossdal C.G."/>
            <person name="Hansson D."/>
            <person name="Henrissat B."/>
            <person name="Hietala A."/>
            <person name="Himmelstrand K."/>
            <person name="Hoffmeister D."/>
            <person name="Hogberg N."/>
            <person name="James T.Y."/>
            <person name="Karlsson M."/>
            <person name="Kohler A."/>
            <person name="Kues U."/>
            <person name="Lee Y.H."/>
            <person name="Lin Y.C."/>
            <person name="Lind M."/>
            <person name="Lindquist E."/>
            <person name="Lombard V."/>
            <person name="Lucas S."/>
            <person name="Lunden K."/>
            <person name="Morin E."/>
            <person name="Murat C."/>
            <person name="Park J."/>
            <person name="Raffaello T."/>
            <person name="Rouze P."/>
            <person name="Salamov A."/>
            <person name="Schmutz J."/>
            <person name="Solheim H."/>
            <person name="Stahlberg J."/>
            <person name="Velez H."/>
            <person name="de Vries R.P."/>
            <person name="Wiebenga A."/>
            <person name="Woodward S."/>
            <person name="Yakovlev I."/>
            <person name="Garbelotto M."/>
            <person name="Martin F."/>
            <person name="Grigoriev I.V."/>
            <person name="Stenlid J."/>
        </authorList>
    </citation>
    <scope>NUCLEOTIDE SEQUENCE [LARGE SCALE GENOMIC DNA]</scope>
    <source>
        <strain evidence="2 3">TC 32-1</strain>
    </source>
</reference>
<dbReference type="Proteomes" id="UP000030671">
    <property type="component" value="Unassembled WGS sequence"/>
</dbReference>
<dbReference type="RefSeq" id="XP_009551125.1">
    <property type="nucleotide sequence ID" value="XM_009552830.1"/>
</dbReference>
<dbReference type="InParanoid" id="W4JXM2"/>
<protein>
    <recommendedName>
        <fullName evidence="1">Serine/threonine-protein phosphatase 4 regulatory subunit 3-like central domain-containing protein</fullName>
    </recommendedName>
</protein>